<organism evidence="4 5">
    <name type="scientific">Tumebacillus lacus</name>
    <dbReference type="NCBI Taxonomy" id="2995335"/>
    <lineage>
        <taxon>Bacteria</taxon>
        <taxon>Bacillati</taxon>
        <taxon>Bacillota</taxon>
        <taxon>Bacilli</taxon>
        <taxon>Bacillales</taxon>
        <taxon>Alicyclobacillaceae</taxon>
        <taxon>Tumebacillus</taxon>
    </lineage>
</organism>
<dbReference type="InterPro" id="IPR012854">
    <property type="entry name" value="Cu_amine_oxidase-like_N"/>
</dbReference>
<dbReference type="Pfam" id="PF07833">
    <property type="entry name" value="Cu_amine_oxidN1"/>
    <property type="match status" value="1"/>
</dbReference>
<feature type="signal peptide" evidence="2">
    <location>
        <begin position="1"/>
        <end position="31"/>
    </location>
</feature>
<evidence type="ECO:0000313" key="4">
    <source>
        <dbReference type="EMBL" id="MCX7570285.1"/>
    </source>
</evidence>
<keyword evidence="1" id="KW-0175">Coiled coil</keyword>
<feature type="coiled-coil region" evidence="1">
    <location>
        <begin position="447"/>
        <end position="499"/>
    </location>
</feature>
<feature type="chain" id="PRO_5047333551" evidence="2">
    <location>
        <begin position="32"/>
        <end position="644"/>
    </location>
</feature>
<comment type="caution">
    <text evidence="4">The sequence shown here is derived from an EMBL/GenBank/DDBJ whole genome shotgun (WGS) entry which is preliminary data.</text>
</comment>
<dbReference type="SUPFAM" id="SSF55383">
    <property type="entry name" value="Copper amine oxidase, domain N"/>
    <property type="match status" value="1"/>
</dbReference>
<dbReference type="RefSeq" id="WP_267151533.1">
    <property type="nucleotide sequence ID" value="NZ_JAPMLT010000004.1"/>
</dbReference>
<sequence>MKQALEKRKRLFVIGLLGGALLLALSPWQQAQADRPPAQQIEPGHLIIGTFLIHKDGLDATNAPAAEASMTTSSQGMYYKSEFADGAWCDIENAGDMTGITSQACKVVPDADIDRLKLTVEIDREGNPKNLRSVADVKKDIDRLTKDVADLEEENDELLADNKVDESIEITLKINDKKTEIDFLTALLAADPKAAKKQLAKIGNDAGRVAALPASQAEAQAAAKAMLEEQLQAARAAGDAAKVADLEKQLADLDQSLGKDDLLQEAGRQLAAVVAAAEIAGEEAGATDAALVQLAVLINIDAKLADLLTPEEMKSYLQTESEQLMEAFKTAADKKEMALADPLLAKLVDNGAKAEDLLAATQAAQIEALSAEVATAQAALDAAVASQDAALADALQVPLVKAQVRLDLLESGQTDQIADLKETQATLAAQIASPPKGVDPAVLQEVLDSVSQDLRQAEKKALFAEKQAVEARLSAAGKSAALEAARKDLTVAIQALEKQKYSAAELAALEQLKKQIEANHPNAAVLPVESVISEEIDVKLTMPPVIIDGRTLVHIRSVAESFGSVVVWSDADRSVTVSRENRLVFCAIDDPQAFANGQALQIDVPPKLVEQRTLVPLRFVIEGLGLDVNWDGSTQTVEIEGILP</sequence>
<evidence type="ECO:0000256" key="1">
    <source>
        <dbReference type="SAM" id="Coils"/>
    </source>
</evidence>
<keyword evidence="2" id="KW-0732">Signal</keyword>
<evidence type="ECO:0000259" key="3">
    <source>
        <dbReference type="Pfam" id="PF07833"/>
    </source>
</evidence>
<name>A0ABT3X062_9BACL</name>
<keyword evidence="5" id="KW-1185">Reference proteome</keyword>
<evidence type="ECO:0000313" key="5">
    <source>
        <dbReference type="Proteomes" id="UP001208017"/>
    </source>
</evidence>
<dbReference type="Gene3D" id="3.30.457.10">
    <property type="entry name" value="Copper amine oxidase-like, N-terminal domain"/>
    <property type="match status" value="1"/>
</dbReference>
<dbReference type="EMBL" id="JAPMLT010000004">
    <property type="protein sequence ID" value="MCX7570285.1"/>
    <property type="molecule type" value="Genomic_DNA"/>
</dbReference>
<dbReference type="InterPro" id="IPR036582">
    <property type="entry name" value="Mao_N_sf"/>
</dbReference>
<accession>A0ABT3X062</accession>
<feature type="domain" description="Copper amine oxidase-like N-terminal" evidence="3">
    <location>
        <begin position="536"/>
        <end position="639"/>
    </location>
</feature>
<feature type="coiled-coil region" evidence="1">
    <location>
        <begin position="134"/>
        <end position="168"/>
    </location>
</feature>
<protein>
    <submittedName>
        <fullName evidence="4">Copper amine oxidase N-terminal domain-containing protein</fullName>
    </submittedName>
</protein>
<dbReference type="Proteomes" id="UP001208017">
    <property type="component" value="Unassembled WGS sequence"/>
</dbReference>
<gene>
    <name evidence="4" type="ORF">OS242_09950</name>
</gene>
<reference evidence="4 5" key="1">
    <citation type="submission" date="2022-11" db="EMBL/GenBank/DDBJ databases">
        <title>Study of microbial diversity in lake waters.</title>
        <authorList>
            <person name="Zhang J."/>
        </authorList>
    </citation>
    <scope>NUCLEOTIDE SEQUENCE [LARGE SCALE GENOMIC DNA]</scope>
    <source>
        <strain evidence="4 5">DT12</strain>
    </source>
</reference>
<evidence type="ECO:0000256" key="2">
    <source>
        <dbReference type="SAM" id="SignalP"/>
    </source>
</evidence>
<proteinExistence type="predicted"/>